<sequence>MPKERNIDCVTRFYPRFACLLHMPCLEHLRPRQKSSLICRYRRIDSINSYRLQYSGCNYRYYSFTDASNSVHRASYLLHKPRICICIRNTMW</sequence>
<organism evidence="1 2">
    <name type="scientific">Cardiocondyla obscurior</name>
    <dbReference type="NCBI Taxonomy" id="286306"/>
    <lineage>
        <taxon>Eukaryota</taxon>
        <taxon>Metazoa</taxon>
        <taxon>Ecdysozoa</taxon>
        <taxon>Arthropoda</taxon>
        <taxon>Hexapoda</taxon>
        <taxon>Insecta</taxon>
        <taxon>Pterygota</taxon>
        <taxon>Neoptera</taxon>
        <taxon>Endopterygota</taxon>
        <taxon>Hymenoptera</taxon>
        <taxon>Apocrita</taxon>
        <taxon>Aculeata</taxon>
        <taxon>Formicoidea</taxon>
        <taxon>Formicidae</taxon>
        <taxon>Myrmicinae</taxon>
        <taxon>Cardiocondyla</taxon>
    </lineage>
</organism>
<accession>A0AAW2FKG1</accession>
<dbReference type="EMBL" id="JADYXP020000010">
    <property type="protein sequence ID" value="KAL0115907.1"/>
    <property type="molecule type" value="Genomic_DNA"/>
</dbReference>
<name>A0AAW2FKG1_9HYME</name>
<evidence type="ECO:0000313" key="2">
    <source>
        <dbReference type="Proteomes" id="UP001430953"/>
    </source>
</evidence>
<comment type="caution">
    <text evidence="1">The sequence shown here is derived from an EMBL/GenBank/DDBJ whole genome shotgun (WGS) entry which is preliminary data.</text>
</comment>
<dbReference type="AlphaFoldDB" id="A0AAW2FKG1"/>
<evidence type="ECO:0000313" key="1">
    <source>
        <dbReference type="EMBL" id="KAL0115907.1"/>
    </source>
</evidence>
<proteinExistence type="predicted"/>
<reference evidence="1 2" key="1">
    <citation type="submission" date="2023-03" db="EMBL/GenBank/DDBJ databases">
        <title>High recombination rates correlate with genetic variation in Cardiocondyla obscurior ants.</title>
        <authorList>
            <person name="Errbii M."/>
        </authorList>
    </citation>
    <scope>NUCLEOTIDE SEQUENCE [LARGE SCALE GENOMIC DNA]</scope>
    <source>
        <strain evidence="1">Alpha-2009</strain>
        <tissue evidence="1">Whole body</tissue>
    </source>
</reference>
<dbReference type="Proteomes" id="UP001430953">
    <property type="component" value="Unassembled WGS sequence"/>
</dbReference>
<gene>
    <name evidence="1" type="ORF">PUN28_011059</name>
</gene>
<protein>
    <submittedName>
        <fullName evidence="1">Uncharacterized protein</fullName>
    </submittedName>
</protein>
<keyword evidence="2" id="KW-1185">Reference proteome</keyword>